<name>A0A167UYL7_9HYPO</name>
<keyword evidence="8" id="KW-1185">Reference proteome</keyword>
<dbReference type="SMART" id="SM00184">
    <property type="entry name" value="RING"/>
    <property type="match status" value="1"/>
</dbReference>
<evidence type="ECO:0000256" key="1">
    <source>
        <dbReference type="ARBA" id="ARBA00022723"/>
    </source>
</evidence>
<evidence type="ECO:0000256" key="4">
    <source>
        <dbReference type="PROSITE-ProRule" id="PRU00175"/>
    </source>
</evidence>
<dbReference type="PANTHER" id="PTHR23041">
    <property type="entry name" value="RING FINGER DOMAIN-CONTAINING"/>
    <property type="match status" value="1"/>
</dbReference>
<protein>
    <submittedName>
        <fullName evidence="7">Zinc finger, ring-type containing protein</fullName>
    </submittedName>
</protein>
<dbReference type="AlphaFoldDB" id="A0A167UYL7"/>
<feature type="compositionally biased region" description="Low complexity" evidence="5">
    <location>
        <begin position="424"/>
        <end position="460"/>
    </location>
</feature>
<dbReference type="GO" id="GO:0008270">
    <property type="term" value="F:zinc ion binding"/>
    <property type="evidence" value="ECO:0007669"/>
    <property type="project" value="UniProtKB-KW"/>
</dbReference>
<dbReference type="PANTHER" id="PTHR23041:SF78">
    <property type="entry name" value="E3 UBIQUITIN-PROTEIN LIGASE RNF4"/>
    <property type="match status" value="1"/>
</dbReference>
<evidence type="ECO:0000256" key="2">
    <source>
        <dbReference type="ARBA" id="ARBA00022771"/>
    </source>
</evidence>
<feature type="compositionally biased region" description="Low complexity" evidence="5">
    <location>
        <begin position="522"/>
        <end position="539"/>
    </location>
</feature>
<feature type="compositionally biased region" description="Pro residues" evidence="5">
    <location>
        <begin position="369"/>
        <end position="384"/>
    </location>
</feature>
<feature type="region of interest" description="Disordered" evidence="5">
    <location>
        <begin position="52"/>
        <end position="229"/>
    </location>
</feature>
<dbReference type="OrthoDB" id="6270329at2759"/>
<reference evidence="7 8" key="1">
    <citation type="journal article" date="2016" name="Genome Biol. Evol.">
        <title>Divergent and convergent evolution of fungal pathogenicity.</title>
        <authorList>
            <person name="Shang Y."/>
            <person name="Xiao G."/>
            <person name="Zheng P."/>
            <person name="Cen K."/>
            <person name="Zhan S."/>
            <person name="Wang C."/>
        </authorList>
    </citation>
    <scope>NUCLEOTIDE SEQUENCE [LARGE SCALE GENOMIC DNA]</scope>
    <source>
        <strain evidence="7 8">RCEF 264</strain>
    </source>
</reference>
<dbReference type="InterPro" id="IPR001841">
    <property type="entry name" value="Znf_RING"/>
</dbReference>
<feature type="region of interest" description="Disordered" evidence="5">
    <location>
        <begin position="244"/>
        <end position="489"/>
    </location>
</feature>
<sequence>MARPFLPIDPNRGLHPLAADREILPFFTIDSEIARRRNDLLVSSFREASRLYYHQAPGEGEEDVPGYDDDEDDSDGEDDSDESDSDESDSSSDSDDDDDDDDRSLRSLASTSEDSTFSIEADSDGAPVRVYEDGLSAGSFDSDYSADEHDHEYHDIGGPGPLPTSRETSIFPFDYSNDDPPLTPPPPGSLSVDGTGDPNHRDRSRSRSNGYDPQVAAGRYDSSRRSSSADASFLWLVQEAEHTQELNRRRHQQEQRQEQQLQQQPHQPTPSYHRRATESELLEYLATGEFSSPSLPTLPPSPPHQTDGRTDDQRRDNMPPTRRRAVAPVATPPAVGTSTATATATATGSRRDQHLPTTPARRGPNYRPTVPPVPPPPPPPPPLPAAAATMAPSSTTSAGARRRESLASADGRTSTKRRRNGELVSQASNVSAASTAATAATGASGGTSSSNNSQNSQGSQGRQSRRPQISLKRPMRSETVVLDDDDLFGSDDDADVEVVNLTGMDRPSAAGSQQVDVKREGASQGSGSGSSSSGAAAAAPPLPGPPENVKRVKLATFQCVICMDDATNLTVTHCGHLFCGDCLHSSLHIDDTRRICPICRQKIEVRGSSTAAAKVARSYFPLELKLMTRNRRGKQPAQAS</sequence>
<keyword evidence="3" id="KW-0862">Zinc</keyword>
<dbReference type="Pfam" id="PF13920">
    <property type="entry name" value="zf-C3HC4_3"/>
    <property type="match status" value="1"/>
</dbReference>
<keyword evidence="1" id="KW-0479">Metal-binding</keyword>
<evidence type="ECO:0000313" key="8">
    <source>
        <dbReference type="Proteomes" id="UP000076874"/>
    </source>
</evidence>
<keyword evidence="2 4" id="KW-0863">Zinc-finger</keyword>
<feature type="compositionally biased region" description="Basic and acidic residues" evidence="5">
    <location>
        <begin position="244"/>
        <end position="257"/>
    </location>
</feature>
<feature type="compositionally biased region" description="Low complexity" evidence="5">
    <location>
        <begin position="385"/>
        <end position="398"/>
    </location>
</feature>
<feature type="compositionally biased region" description="Low complexity" evidence="5">
    <location>
        <begin position="326"/>
        <end position="348"/>
    </location>
</feature>
<dbReference type="InterPro" id="IPR017907">
    <property type="entry name" value="Znf_RING_CS"/>
</dbReference>
<dbReference type="Proteomes" id="UP000076874">
    <property type="component" value="Unassembled WGS sequence"/>
</dbReference>
<dbReference type="EMBL" id="AZHD01000007">
    <property type="protein sequence ID" value="OAA62037.1"/>
    <property type="molecule type" value="Genomic_DNA"/>
</dbReference>
<feature type="compositionally biased region" description="Basic and acidic residues" evidence="5">
    <location>
        <begin position="146"/>
        <end position="155"/>
    </location>
</feature>
<dbReference type="PROSITE" id="PS50089">
    <property type="entry name" value="ZF_RING_2"/>
    <property type="match status" value="1"/>
</dbReference>
<evidence type="ECO:0000256" key="3">
    <source>
        <dbReference type="ARBA" id="ARBA00022833"/>
    </source>
</evidence>
<feature type="compositionally biased region" description="Polar residues" evidence="5">
    <location>
        <begin position="107"/>
        <end position="118"/>
    </location>
</feature>
<dbReference type="Gene3D" id="3.30.40.10">
    <property type="entry name" value="Zinc/RING finger domain, C3HC4 (zinc finger)"/>
    <property type="match status" value="1"/>
</dbReference>
<dbReference type="STRING" id="1081102.A0A167UYL7"/>
<proteinExistence type="predicted"/>
<evidence type="ECO:0000259" key="6">
    <source>
        <dbReference type="PROSITE" id="PS50089"/>
    </source>
</evidence>
<comment type="caution">
    <text evidence="7">The sequence shown here is derived from an EMBL/GenBank/DDBJ whole genome shotgun (WGS) entry which is preliminary data.</text>
</comment>
<gene>
    <name evidence="7" type="ORF">SPI_04896</name>
</gene>
<accession>A0A167UYL7</accession>
<feature type="domain" description="RING-type" evidence="6">
    <location>
        <begin position="559"/>
        <end position="600"/>
    </location>
</feature>
<feature type="region of interest" description="Disordered" evidence="5">
    <location>
        <begin position="504"/>
        <end position="545"/>
    </location>
</feature>
<evidence type="ECO:0000256" key="5">
    <source>
        <dbReference type="SAM" id="MobiDB-lite"/>
    </source>
</evidence>
<dbReference type="InterPro" id="IPR013083">
    <property type="entry name" value="Znf_RING/FYVE/PHD"/>
</dbReference>
<dbReference type="InterPro" id="IPR047134">
    <property type="entry name" value="RNF4"/>
</dbReference>
<feature type="compositionally biased region" description="Basic and acidic residues" evidence="5">
    <location>
        <begin position="306"/>
        <end position="317"/>
    </location>
</feature>
<feature type="compositionally biased region" description="Acidic residues" evidence="5">
    <location>
        <begin position="59"/>
        <end position="102"/>
    </location>
</feature>
<organism evidence="7 8">
    <name type="scientific">Niveomyces insectorum RCEF 264</name>
    <dbReference type="NCBI Taxonomy" id="1081102"/>
    <lineage>
        <taxon>Eukaryota</taxon>
        <taxon>Fungi</taxon>
        <taxon>Dikarya</taxon>
        <taxon>Ascomycota</taxon>
        <taxon>Pezizomycotina</taxon>
        <taxon>Sordariomycetes</taxon>
        <taxon>Hypocreomycetidae</taxon>
        <taxon>Hypocreales</taxon>
        <taxon>Cordycipitaceae</taxon>
        <taxon>Niveomyces</taxon>
    </lineage>
</organism>
<dbReference type="SUPFAM" id="SSF57850">
    <property type="entry name" value="RING/U-box"/>
    <property type="match status" value="1"/>
</dbReference>
<dbReference type="PROSITE" id="PS00518">
    <property type="entry name" value="ZF_RING_1"/>
    <property type="match status" value="1"/>
</dbReference>
<evidence type="ECO:0000313" key="7">
    <source>
        <dbReference type="EMBL" id="OAA62037.1"/>
    </source>
</evidence>